<evidence type="ECO:0000313" key="2">
    <source>
        <dbReference type="Proteomes" id="UP001152607"/>
    </source>
</evidence>
<gene>
    <name evidence="1" type="ORF">PDIGIT_LOCUS1537</name>
</gene>
<comment type="caution">
    <text evidence="1">The sequence shown here is derived from an EMBL/GenBank/DDBJ whole genome shotgun (WGS) entry which is preliminary data.</text>
</comment>
<keyword evidence="2" id="KW-1185">Reference proteome</keyword>
<dbReference type="Proteomes" id="UP001152607">
    <property type="component" value="Unassembled WGS sequence"/>
</dbReference>
<dbReference type="AlphaFoldDB" id="A0A9W4XE86"/>
<protein>
    <submittedName>
        <fullName evidence="1">Uncharacterized protein</fullName>
    </submittedName>
</protein>
<proteinExistence type="predicted"/>
<reference evidence="1" key="1">
    <citation type="submission" date="2023-01" db="EMBL/GenBank/DDBJ databases">
        <authorList>
            <person name="Van Ghelder C."/>
            <person name="Rancurel C."/>
        </authorList>
    </citation>
    <scope>NUCLEOTIDE SEQUENCE</scope>
    <source>
        <strain evidence="1">CNCM I-4278</strain>
    </source>
</reference>
<accession>A0A9W4XE86</accession>
<evidence type="ECO:0000313" key="1">
    <source>
        <dbReference type="EMBL" id="CAI6265975.1"/>
    </source>
</evidence>
<organism evidence="1 2">
    <name type="scientific">Periconia digitata</name>
    <dbReference type="NCBI Taxonomy" id="1303443"/>
    <lineage>
        <taxon>Eukaryota</taxon>
        <taxon>Fungi</taxon>
        <taxon>Dikarya</taxon>
        <taxon>Ascomycota</taxon>
        <taxon>Pezizomycotina</taxon>
        <taxon>Dothideomycetes</taxon>
        <taxon>Pleosporomycetidae</taxon>
        <taxon>Pleosporales</taxon>
        <taxon>Massarineae</taxon>
        <taxon>Periconiaceae</taxon>
        <taxon>Periconia</taxon>
    </lineage>
</organism>
<dbReference type="EMBL" id="CAOQHR010000001">
    <property type="protein sequence ID" value="CAI6265975.1"/>
    <property type="molecule type" value="Genomic_DNA"/>
</dbReference>
<name>A0A9W4XE86_9PLEO</name>
<sequence>MQESYASLKAAEAAYSYCPSYGRDKSDAQCSLIRDFGIYHVPVLLLHPRHPASAINMKTPTIGKSSVDNGLRRCTAQPNACGNTAYKEKAFYPAMQFRH</sequence>